<dbReference type="PROSITE" id="PS51782">
    <property type="entry name" value="LYSM"/>
    <property type="match status" value="1"/>
</dbReference>
<evidence type="ECO:0000313" key="4">
    <source>
        <dbReference type="Proteomes" id="UP001226020"/>
    </source>
</evidence>
<dbReference type="PROSITE" id="PS51257">
    <property type="entry name" value="PROKAR_LIPOPROTEIN"/>
    <property type="match status" value="1"/>
</dbReference>
<accession>A0AAW8CC58</accession>
<dbReference type="Gene3D" id="3.10.350.10">
    <property type="entry name" value="LysM domain"/>
    <property type="match status" value="1"/>
</dbReference>
<dbReference type="EMBL" id="JASAXT010000027">
    <property type="protein sequence ID" value="MDP8149396.1"/>
    <property type="molecule type" value="Genomic_DNA"/>
</dbReference>
<feature type="domain" description="LysM" evidence="2">
    <location>
        <begin position="100"/>
        <end position="144"/>
    </location>
</feature>
<dbReference type="SUPFAM" id="SSF54106">
    <property type="entry name" value="LysM domain"/>
    <property type="match status" value="1"/>
</dbReference>
<reference evidence="3 4" key="1">
    <citation type="journal article" date="2023" name="Front. Microbiol.">
        <title>Phylogeography and host specificity of Pasteurellaceae pathogenic to sea-farmed fish in the north-east Atlantic.</title>
        <authorList>
            <person name="Gulla S."/>
            <person name="Colquhoun D.J."/>
            <person name="Olsen A.B."/>
            <person name="Spilsberg B."/>
            <person name="Lagesen K."/>
            <person name="Aakesson C.P."/>
            <person name="Strom S."/>
            <person name="Manji F."/>
            <person name="Birkbeck T.H."/>
            <person name="Nilsen H.K."/>
        </authorList>
    </citation>
    <scope>NUCLEOTIDE SEQUENCE [LARGE SCALE GENOMIC DNA]</scope>
    <source>
        <strain evidence="3 4">NVIB3131</strain>
    </source>
</reference>
<dbReference type="AlphaFoldDB" id="A0AAW8CC58"/>
<dbReference type="Proteomes" id="UP001226020">
    <property type="component" value="Unassembled WGS sequence"/>
</dbReference>
<dbReference type="Pfam" id="PF01476">
    <property type="entry name" value="LysM"/>
    <property type="match status" value="1"/>
</dbReference>
<proteinExistence type="predicted"/>
<dbReference type="InterPro" id="IPR036779">
    <property type="entry name" value="LysM_dom_sf"/>
</dbReference>
<dbReference type="SMART" id="SM00257">
    <property type="entry name" value="LysM"/>
    <property type="match status" value="1"/>
</dbReference>
<keyword evidence="4" id="KW-1185">Reference proteome</keyword>
<evidence type="ECO:0000313" key="3">
    <source>
        <dbReference type="EMBL" id="MDP8149396.1"/>
    </source>
</evidence>
<comment type="caution">
    <text evidence="3">The sequence shown here is derived from an EMBL/GenBank/DDBJ whole genome shotgun (WGS) entry which is preliminary data.</text>
</comment>
<sequence>MKKSFLLFPIMALTLTACTTYAPTIEDDIPPPAEVGTVSGGWQNTDTIEQPAPPVYQQEIPVSRPVSRPVSQVNNTFNIPRDANGKPDYSQIAKGSYTGDAYTVQKGDTLFFVSYLAGKDKEEIARLNNLTYPYTLSIGQVLILK</sequence>
<protein>
    <submittedName>
        <fullName evidence="3">LysM peptidoglycan-binding domain-containing protein</fullName>
    </submittedName>
</protein>
<dbReference type="CDD" id="cd00118">
    <property type="entry name" value="LysM"/>
    <property type="match status" value="1"/>
</dbReference>
<gene>
    <name evidence="3" type="ORF">QJU57_09985</name>
</gene>
<evidence type="ECO:0000256" key="1">
    <source>
        <dbReference type="SAM" id="SignalP"/>
    </source>
</evidence>
<feature type="chain" id="PRO_5043510575" evidence="1">
    <location>
        <begin position="23"/>
        <end position="145"/>
    </location>
</feature>
<keyword evidence="1" id="KW-0732">Signal</keyword>
<name>A0AAW8CC58_9PAST</name>
<feature type="signal peptide" evidence="1">
    <location>
        <begin position="1"/>
        <end position="22"/>
    </location>
</feature>
<evidence type="ECO:0000259" key="2">
    <source>
        <dbReference type="PROSITE" id="PS51782"/>
    </source>
</evidence>
<dbReference type="InterPro" id="IPR018392">
    <property type="entry name" value="LysM"/>
</dbReference>
<organism evidence="3 4">
    <name type="scientific">Phocoenobacter atlanticus subsp. atlanticus</name>
    <dbReference type="NCBI Taxonomy" id="3061285"/>
    <lineage>
        <taxon>Bacteria</taxon>
        <taxon>Pseudomonadati</taxon>
        <taxon>Pseudomonadota</taxon>
        <taxon>Gammaproteobacteria</taxon>
        <taxon>Pasteurellales</taxon>
        <taxon>Pasteurellaceae</taxon>
        <taxon>Phocoenobacter</taxon>
        <taxon>Phocoenobacter atlanticus</taxon>
    </lineage>
</organism>
<dbReference type="RefSeq" id="WP_306349132.1">
    <property type="nucleotide sequence ID" value="NZ_JASAWV010000029.1"/>
</dbReference>